<evidence type="ECO:0000313" key="3">
    <source>
        <dbReference type="EMBL" id="KAH7986087.1"/>
    </source>
</evidence>
<dbReference type="EMBL" id="JABSTV010000589">
    <property type="protein sequence ID" value="KAH7986087.1"/>
    <property type="molecule type" value="Genomic_DNA"/>
</dbReference>
<dbReference type="EMBL" id="JABSTV010000710">
    <property type="protein sequence ID" value="KAH7985811.1"/>
    <property type="molecule type" value="Genomic_DNA"/>
</dbReference>
<evidence type="ECO:0000313" key="4">
    <source>
        <dbReference type="Proteomes" id="UP000821837"/>
    </source>
</evidence>
<protein>
    <submittedName>
        <fullName evidence="2">Uncharacterized protein</fullName>
    </submittedName>
</protein>
<feature type="transmembrane region" description="Helical" evidence="1">
    <location>
        <begin position="95"/>
        <end position="112"/>
    </location>
</feature>
<proteinExistence type="predicted"/>
<evidence type="ECO:0000256" key="1">
    <source>
        <dbReference type="SAM" id="Phobius"/>
    </source>
</evidence>
<comment type="caution">
    <text evidence="2">The sequence shown here is derived from an EMBL/GenBank/DDBJ whole genome shotgun (WGS) entry which is preliminary data.</text>
</comment>
<evidence type="ECO:0000313" key="2">
    <source>
        <dbReference type="EMBL" id="KAH7985811.1"/>
    </source>
</evidence>
<dbReference type="PROSITE" id="PS51257">
    <property type="entry name" value="PROKAR_LIPOPROTEIN"/>
    <property type="match status" value="1"/>
</dbReference>
<keyword evidence="1" id="KW-0812">Transmembrane</keyword>
<dbReference type="AlphaFoldDB" id="A0A9D4TD47"/>
<name>A0A9D4TD47_RHISA</name>
<organism evidence="2 4">
    <name type="scientific">Rhipicephalus sanguineus</name>
    <name type="common">Brown dog tick</name>
    <name type="synonym">Ixodes sanguineus</name>
    <dbReference type="NCBI Taxonomy" id="34632"/>
    <lineage>
        <taxon>Eukaryota</taxon>
        <taxon>Metazoa</taxon>
        <taxon>Ecdysozoa</taxon>
        <taxon>Arthropoda</taxon>
        <taxon>Chelicerata</taxon>
        <taxon>Arachnida</taxon>
        <taxon>Acari</taxon>
        <taxon>Parasitiformes</taxon>
        <taxon>Ixodida</taxon>
        <taxon>Ixodoidea</taxon>
        <taxon>Ixodidae</taxon>
        <taxon>Rhipicephalinae</taxon>
        <taxon>Rhipicephalus</taxon>
        <taxon>Rhipicephalus</taxon>
    </lineage>
</organism>
<keyword evidence="1" id="KW-0472">Membrane</keyword>
<reference evidence="2" key="1">
    <citation type="journal article" date="2020" name="Cell">
        <title>Large-Scale Comparative Analyses of Tick Genomes Elucidate Their Genetic Diversity and Vector Capacities.</title>
        <authorList>
            <consortium name="Tick Genome and Microbiome Consortium (TIGMIC)"/>
            <person name="Jia N."/>
            <person name="Wang J."/>
            <person name="Shi W."/>
            <person name="Du L."/>
            <person name="Sun Y."/>
            <person name="Zhan W."/>
            <person name="Jiang J.F."/>
            <person name="Wang Q."/>
            <person name="Zhang B."/>
            <person name="Ji P."/>
            <person name="Bell-Sakyi L."/>
            <person name="Cui X.M."/>
            <person name="Yuan T.T."/>
            <person name="Jiang B.G."/>
            <person name="Yang W.F."/>
            <person name="Lam T.T."/>
            <person name="Chang Q.C."/>
            <person name="Ding S.J."/>
            <person name="Wang X.J."/>
            <person name="Zhu J.G."/>
            <person name="Ruan X.D."/>
            <person name="Zhao L."/>
            <person name="Wei J.T."/>
            <person name="Ye R.Z."/>
            <person name="Que T.C."/>
            <person name="Du C.H."/>
            <person name="Zhou Y.H."/>
            <person name="Cheng J.X."/>
            <person name="Dai P.F."/>
            <person name="Guo W.B."/>
            <person name="Han X.H."/>
            <person name="Huang E.J."/>
            <person name="Li L.F."/>
            <person name="Wei W."/>
            <person name="Gao Y.C."/>
            <person name="Liu J.Z."/>
            <person name="Shao H.Z."/>
            <person name="Wang X."/>
            <person name="Wang C.C."/>
            <person name="Yang T.C."/>
            <person name="Huo Q.B."/>
            <person name="Li W."/>
            <person name="Chen H.Y."/>
            <person name="Chen S.E."/>
            <person name="Zhou L.G."/>
            <person name="Ni X.B."/>
            <person name="Tian J.H."/>
            <person name="Sheng Y."/>
            <person name="Liu T."/>
            <person name="Pan Y.S."/>
            <person name="Xia L.Y."/>
            <person name="Li J."/>
            <person name="Zhao F."/>
            <person name="Cao W.C."/>
        </authorList>
    </citation>
    <scope>NUCLEOTIDE SEQUENCE</scope>
    <source>
        <strain evidence="2">Rsan-2018</strain>
    </source>
</reference>
<keyword evidence="4" id="KW-1185">Reference proteome</keyword>
<keyword evidence="1" id="KW-1133">Transmembrane helix</keyword>
<dbReference type="Proteomes" id="UP000821837">
    <property type="component" value="Unassembled WGS sequence"/>
</dbReference>
<reference evidence="2" key="2">
    <citation type="submission" date="2021-09" db="EMBL/GenBank/DDBJ databases">
        <authorList>
            <person name="Jia N."/>
            <person name="Wang J."/>
            <person name="Shi W."/>
            <person name="Du L."/>
            <person name="Sun Y."/>
            <person name="Zhan W."/>
            <person name="Jiang J."/>
            <person name="Wang Q."/>
            <person name="Zhang B."/>
            <person name="Ji P."/>
            <person name="Sakyi L.B."/>
            <person name="Cui X."/>
            <person name="Yuan T."/>
            <person name="Jiang B."/>
            <person name="Yang W."/>
            <person name="Lam T.T.-Y."/>
            <person name="Chang Q."/>
            <person name="Ding S."/>
            <person name="Wang X."/>
            <person name="Zhu J."/>
            <person name="Ruan X."/>
            <person name="Zhao L."/>
            <person name="Wei J."/>
            <person name="Que T."/>
            <person name="Du C."/>
            <person name="Cheng J."/>
            <person name="Dai P."/>
            <person name="Han X."/>
            <person name="Huang E."/>
            <person name="Gao Y."/>
            <person name="Liu J."/>
            <person name="Shao H."/>
            <person name="Ye R."/>
            <person name="Li L."/>
            <person name="Wei W."/>
            <person name="Wang X."/>
            <person name="Wang C."/>
            <person name="Huo Q."/>
            <person name="Li W."/>
            <person name="Guo W."/>
            <person name="Chen H."/>
            <person name="Chen S."/>
            <person name="Zhou L."/>
            <person name="Zhou L."/>
            <person name="Ni X."/>
            <person name="Tian J."/>
            <person name="Zhou Y."/>
            <person name="Sheng Y."/>
            <person name="Liu T."/>
            <person name="Pan Y."/>
            <person name="Xia L."/>
            <person name="Li J."/>
            <person name="Zhao F."/>
            <person name="Cao W."/>
        </authorList>
    </citation>
    <scope>NUCLEOTIDE SEQUENCE</scope>
    <source>
        <strain evidence="2">Rsan-2018</strain>
        <tissue evidence="2">Larvae</tissue>
    </source>
</reference>
<accession>A0A9D4TD47</accession>
<gene>
    <name evidence="3" type="ORF">HPB52_025214</name>
    <name evidence="2" type="ORF">HPB52_025387</name>
</gene>
<sequence>MLREFVFFVHCITIDYSFPVSSAVVTSCVVLVFPFLHGRPFAIPRLLRLFVAVVAVNVRISNAHLVHFRVFFVACVLRGLHITASPIVVSLVLPFLLLLNLTVCSIGCSFLVRNVVSTRGVCTHGVRRHADLGDLPLAGPTLTGLLLAASEVIGFVPGEHLGSKTFPETWARESPRRTIPPPVFQPLFG</sequence>
<feature type="transmembrane region" description="Helical" evidence="1">
    <location>
        <begin position="7"/>
        <end position="36"/>
    </location>
</feature>